<sequence>MKSDFIKMALILGLLSSVGPMAIDMYLPALPAMANALGTSSKAAQYTLMAYFIAF</sequence>
<reference evidence="1" key="1">
    <citation type="journal article" date="2022" name="Arch. Microbiol.">
        <title>Microbulbifer okhotskensis sp. nov., isolated from a deep bottom sediment of the Okhotsk Sea.</title>
        <authorList>
            <person name="Romanenko L."/>
            <person name="Kurilenko V."/>
            <person name="Otstavnykh N."/>
            <person name="Velansky P."/>
            <person name="Isaeva M."/>
            <person name="Mikhailov V."/>
        </authorList>
    </citation>
    <scope>NUCLEOTIDE SEQUENCE</scope>
    <source>
        <strain evidence="1">OS29</strain>
    </source>
</reference>
<dbReference type="Gene3D" id="1.20.1720.10">
    <property type="entry name" value="Multidrug resistance protein D"/>
    <property type="match status" value="1"/>
</dbReference>
<protein>
    <submittedName>
        <fullName evidence="1">Uncharacterized protein</fullName>
    </submittedName>
</protein>
<dbReference type="Proteomes" id="UP001139028">
    <property type="component" value="Unassembled WGS sequence"/>
</dbReference>
<dbReference type="RefSeq" id="WP_252465190.1">
    <property type="nucleotide sequence ID" value="NZ_JALBWM010000014.1"/>
</dbReference>
<evidence type="ECO:0000313" key="2">
    <source>
        <dbReference type="Proteomes" id="UP001139028"/>
    </source>
</evidence>
<dbReference type="EMBL" id="JALBWM010000014">
    <property type="protein sequence ID" value="MCO1333744.1"/>
    <property type="molecule type" value="Genomic_DNA"/>
</dbReference>
<accession>A0A9X2ELC0</accession>
<evidence type="ECO:0000313" key="1">
    <source>
        <dbReference type="EMBL" id="MCO1333744.1"/>
    </source>
</evidence>
<proteinExistence type="predicted"/>
<keyword evidence="2" id="KW-1185">Reference proteome</keyword>
<organism evidence="1 2">
    <name type="scientific">Microbulbifer okhotskensis</name>
    <dbReference type="NCBI Taxonomy" id="2926617"/>
    <lineage>
        <taxon>Bacteria</taxon>
        <taxon>Pseudomonadati</taxon>
        <taxon>Pseudomonadota</taxon>
        <taxon>Gammaproteobacteria</taxon>
        <taxon>Cellvibrionales</taxon>
        <taxon>Microbulbiferaceae</taxon>
        <taxon>Microbulbifer</taxon>
    </lineage>
</organism>
<name>A0A9X2ELC0_9GAMM</name>
<dbReference type="AlphaFoldDB" id="A0A9X2ELC0"/>
<comment type="caution">
    <text evidence="1">The sequence shown here is derived from an EMBL/GenBank/DDBJ whole genome shotgun (WGS) entry which is preliminary data.</text>
</comment>
<gene>
    <name evidence="1" type="ORF">MO867_05250</name>
</gene>